<sequence length="26" mass="2944">MMSTLSGKLQNWHCGAKKSHRGSDQR</sequence>
<dbReference type="EMBL" id="GBRH01260940">
    <property type="protein sequence ID" value="JAD36955.1"/>
    <property type="molecule type" value="Transcribed_RNA"/>
</dbReference>
<feature type="region of interest" description="Disordered" evidence="1">
    <location>
        <begin position="1"/>
        <end position="26"/>
    </location>
</feature>
<protein>
    <submittedName>
        <fullName evidence="2">Uncharacterized protein</fullName>
    </submittedName>
</protein>
<evidence type="ECO:0000313" key="2">
    <source>
        <dbReference type="EMBL" id="JAD36955.1"/>
    </source>
</evidence>
<dbReference type="AlphaFoldDB" id="A0A0A8ZJN0"/>
<proteinExistence type="predicted"/>
<reference evidence="2" key="1">
    <citation type="submission" date="2014-09" db="EMBL/GenBank/DDBJ databases">
        <authorList>
            <person name="Magalhaes I.L.F."/>
            <person name="Oliveira U."/>
            <person name="Santos F.R."/>
            <person name="Vidigal T.H.D.A."/>
            <person name="Brescovit A.D."/>
            <person name="Santos A.J."/>
        </authorList>
    </citation>
    <scope>NUCLEOTIDE SEQUENCE</scope>
    <source>
        <tissue evidence="2">Shoot tissue taken approximately 20 cm above the soil surface</tissue>
    </source>
</reference>
<accession>A0A0A8ZJN0</accession>
<evidence type="ECO:0000256" key="1">
    <source>
        <dbReference type="SAM" id="MobiDB-lite"/>
    </source>
</evidence>
<reference evidence="2" key="2">
    <citation type="journal article" date="2015" name="Data Brief">
        <title>Shoot transcriptome of the giant reed, Arundo donax.</title>
        <authorList>
            <person name="Barrero R.A."/>
            <person name="Guerrero F.D."/>
            <person name="Moolhuijzen P."/>
            <person name="Goolsby J.A."/>
            <person name="Tidwell J."/>
            <person name="Bellgard S.E."/>
            <person name="Bellgard M.I."/>
        </authorList>
    </citation>
    <scope>NUCLEOTIDE SEQUENCE</scope>
    <source>
        <tissue evidence="2">Shoot tissue taken approximately 20 cm above the soil surface</tissue>
    </source>
</reference>
<name>A0A0A8ZJN0_ARUDO</name>
<organism evidence="2">
    <name type="scientific">Arundo donax</name>
    <name type="common">Giant reed</name>
    <name type="synonym">Donax arundinaceus</name>
    <dbReference type="NCBI Taxonomy" id="35708"/>
    <lineage>
        <taxon>Eukaryota</taxon>
        <taxon>Viridiplantae</taxon>
        <taxon>Streptophyta</taxon>
        <taxon>Embryophyta</taxon>
        <taxon>Tracheophyta</taxon>
        <taxon>Spermatophyta</taxon>
        <taxon>Magnoliopsida</taxon>
        <taxon>Liliopsida</taxon>
        <taxon>Poales</taxon>
        <taxon>Poaceae</taxon>
        <taxon>PACMAD clade</taxon>
        <taxon>Arundinoideae</taxon>
        <taxon>Arundineae</taxon>
        <taxon>Arundo</taxon>
    </lineage>
</organism>